<keyword evidence="7 9" id="KW-0234">DNA repair</keyword>
<evidence type="ECO:0000256" key="9">
    <source>
        <dbReference type="HAMAP-Rule" id="MF_00096"/>
    </source>
</evidence>
<evidence type="ECO:0000256" key="4">
    <source>
        <dbReference type="ARBA" id="ARBA00022763"/>
    </source>
</evidence>
<feature type="domain" description="DNA mismatch repair proteins mutS family" evidence="12">
    <location>
        <begin position="687"/>
        <end position="703"/>
    </location>
</feature>
<feature type="binding site" evidence="9">
    <location>
        <begin position="613"/>
        <end position="620"/>
    </location>
    <ligand>
        <name>ATP</name>
        <dbReference type="ChEBI" id="CHEBI:30616"/>
    </ligand>
</feature>
<dbReference type="NCBIfam" id="TIGR01070">
    <property type="entry name" value="mutS1"/>
    <property type="match status" value="1"/>
</dbReference>
<dbReference type="InterPro" id="IPR036187">
    <property type="entry name" value="DNA_mismatch_repair_MutS_sf"/>
</dbReference>
<dbReference type="InterPro" id="IPR045076">
    <property type="entry name" value="MutS"/>
</dbReference>
<dbReference type="InterPro" id="IPR027417">
    <property type="entry name" value="P-loop_NTPase"/>
</dbReference>
<dbReference type="InterPro" id="IPR007695">
    <property type="entry name" value="DNA_mismatch_repair_MutS-lik_N"/>
</dbReference>
<dbReference type="Gene3D" id="3.40.50.300">
    <property type="entry name" value="P-loop containing nucleotide triphosphate hydrolases"/>
    <property type="match status" value="1"/>
</dbReference>
<comment type="caution">
    <text evidence="13">The sequence shown here is derived from an EMBL/GenBank/DDBJ whole genome shotgun (WGS) entry which is preliminary data.</text>
</comment>
<dbReference type="NCBIfam" id="NF003810">
    <property type="entry name" value="PRK05399.1"/>
    <property type="match status" value="1"/>
</dbReference>
<dbReference type="Gene3D" id="3.30.420.110">
    <property type="entry name" value="MutS, connector domain"/>
    <property type="match status" value="1"/>
</dbReference>
<comment type="function">
    <text evidence="8 9">This protein is involved in the repair of mismatches in DNA. It is possible that it carries out the mismatch recognition step. This protein has a weak ATPase activity.</text>
</comment>
<evidence type="ECO:0000256" key="6">
    <source>
        <dbReference type="ARBA" id="ARBA00023125"/>
    </source>
</evidence>
<reference evidence="13" key="1">
    <citation type="submission" date="2022-04" db="EMBL/GenBank/DDBJ databases">
        <title>Alcanivorax sp. CY1518 draft genome sequence.</title>
        <authorList>
            <person name="Zhao G."/>
            <person name="An M."/>
        </authorList>
    </citation>
    <scope>NUCLEOTIDE SEQUENCE</scope>
    <source>
        <strain evidence="13">CY1518</strain>
    </source>
</reference>
<dbReference type="InterPro" id="IPR005748">
    <property type="entry name" value="DNA_mismatch_repair_MutS"/>
</dbReference>
<dbReference type="Gene3D" id="1.10.1420.10">
    <property type="match status" value="2"/>
</dbReference>
<dbReference type="SUPFAM" id="SSF53150">
    <property type="entry name" value="DNA repair protein MutS, domain II"/>
    <property type="match status" value="1"/>
</dbReference>
<dbReference type="Pfam" id="PF00488">
    <property type="entry name" value="MutS_V"/>
    <property type="match status" value="1"/>
</dbReference>
<evidence type="ECO:0000256" key="5">
    <source>
        <dbReference type="ARBA" id="ARBA00022840"/>
    </source>
</evidence>
<dbReference type="InterPro" id="IPR007861">
    <property type="entry name" value="DNA_mismatch_repair_MutS_clamp"/>
</dbReference>
<keyword evidence="4 9" id="KW-0227">DNA damage</keyword>
<dbReference type="InterPro" id="IPR000432">
    <property type="entry name" value="DNA_mismatch_repair_MutS_C"/>
</dbReference>
<evidence type="ECO:0000256" key="2">
    <source>
        <dbReference type="ARBA" id="ARBA00021982"/>
    </source>
</evidence>
<comment type="similarity">
    <text evidence="1 9 10">Belongs to the DNA mismatch repair MutS family.</text>
</comment>
<feature type="region of interest" description="Disordered" evidence="11">
    <location>
        <begin position="796"/>
        <end position="818"/>
    </location>
</feature>
<dbReference type="Proteomes" id="UP001165524">
    <property type="component" value="Unassembled WGS sequence"/>
</dbReference>
<evidence type="ECO:0000256" key="10">
    <source>
        <dbReference type="RuleBase" id="RU003756"/>
    </source>
</evidence>
<protein>
    <recommendedName>
        <fullName evidence="2 9">DNA mismatch repair protein MutS</fullName>
    </recommendedName>
</protein>
<dbReference type="EMBL" id="JALKII010000004">
    <property type="protein sequence ID" value="MCK0537556.1"/>
    <property type="molecule type" value="Genomic_DNA"/>
</dbReference>
<keyword evidence="6 9" id="KW-0238">DNA-binding</keyword>
<dbReference type="PIRSF" id="PIRSF037677">
    <property type="entry name" value="DNA_mis_repair_Msh6"/>
    <property type="match status" value="1"/>
</dbReference>
<dbReference type="Gene3D" id="6.10.140.430">
    <property type="match status" value="1"/>
</dbReference>
<evidence type="ECO:0000259" key="12">
    <source>
        <dbReference type="PROSITE" id="PS00486"/>
    </source>
</evidence>
<organism evidence="13 14">
    <name type="scientific">Alcanivorax quisquiliarum</name>
    <dbReference type="NCBI Taxonomy" id="2933565"/>
    <lineage>
        <taxon>Bacteria</taxon>
        <taxon>Pseudomonadati</taxon>
        <taxon>Pseudomonadota</taxon>
        <taxon>Gammaproteobacteria</taxon>
        <taxon>Oceanospirillales</taxon>
        <taxon>Alcanivoracaceae</taxon>
        <taxon>Alcanivorax</taxon>
    </lineage>
</organism>
<evidence type="ECO:0000256" key="1">
    <source>
        <dbReference type="ARBA" id="ARBA00006271"/>
    </source>
</evidence>
<evidence type="ECO:0000256" key="7">
    <source>
        <dbReference type="ARBA" id="ARBA00023204"/>
    </source>
</evidence>
<dbReference type="Pfam" id="PF01624">
    <property type="entry name" value="MutS_I"/>
    <property type="match status" value="1"/>
</dbReference>
<evidence type="ECO:0000256" key="8">
    <source>
        <dbReference type="ARBA" id="ARBA00024647"/>
    </source>
</evidence>
<dbReference type="SMART" id="SM00533">
    <property type="entry name" value="MUTSd"/>
    <property type="match status" value="1"/>
</dbReference>
<name>A0ABT0E6U4_9GAMM</name>
<dbReference type="InterPro" id="IPR017261">
    <property type="entry name" value="DNA_mismatch_repair_MutS/MSH"/>
</dbReference>
<feature type="compositionally biased region" description="Low complexity" evidence="11">
    <location>
        <begin position="799"/>
        <end position="817"/>
    </location>
</feature>
<dbReference type="InterPro" id="IPR007696">
    <property type="entry name" value="DNA_mismatch_repair_MutS_core"/>
</dbReference>
<dbReference type="Pfam" id="PF05190">
    <property type="entry name" value="MutS_IV"/>
    <property type="match status" value="1"/>
</dbReference>
<dbReference type="InterPro" id="IPR007860">
    <property type="entry name" value="DNA_mmatch_repair_MutS_con_dom"/>
</dbReference>
<keyword evidence="5 9" id="KW-0067">ATP-binding</keyword>
<sequence length="854" mass="94804">MSKDDFSAHTPMMQQYLRIKAEHPNQLVFYRMGDFYELFFGDAEKAARLLDITLTARGQSSGKPIPMAGVPYHAAEGYLARLVRLGESVAICEQFGDPTAGKGPMERRVARIVTPGTVSDEALLDERRDNLLCALAQHGDHFAAASLDLAAGRFTVTQLDGHEALLALLERWQPAELLYSEDALLPESVRQRTGARSRPVWEFDAEVGKRQLCQQFGTHDLSGFGSPGALEIAAAGCLLQYARDTQRTSLPHVRGLRREDHNAGIQLDAATRRNLELVQTLDGRDTHTLAWVLDSTTTAMGARLLRRWINQPLRDRTTLLQRQERVARLRQGWLFEELRRVLEDVGDMERILGRVALRSARPRDLTRLAQSLHALPRIHGLLDDDNPVLASLKKSLTLFPEEADLLQRAVIENPPMLIRDGGVVAPGYNAELDELRAISQNAGDVLVAIEKRERERTGLSTLRVKYNRVHGYYIELSRREAEQAPADYVRRQTMKNAERFITPELKTFEDKALSANSRALALEKTLYDELLEKIAERLGLLQESAALLAEVDVLCCFAERCEVLGYVLPELVDEPILEIVDGRHPVVEQVLDDAFVPNSLHLDRQRRMLIITGPNMGGKSTYMRQTALIALMAHIGCGVPAAGARIGPLDRIFTRIGSSDDLAGGRSTFMVEMAETANILNHATSESLVLMDEIGRGTSTFDGLALAWAAARHLGTELQPFTLFATHYFELTQLADEMPAVFNAHLSAAEHEDNIVFLHRVQEGPASRSYGLQVAQLAGVPPIVIRQAREKLTELENGAPGDPARAAPAAAASPLQPDMFAAPSRVEQELRQLEPDNLTPKQALEALYQLRQLL</sequence>
<dbReference type="RefSeq" id="WP_246951262.1">
    <property type="nucleotide sequence ID" value="NZ_JALKII010000004.1"/>
</dbReference>
<dbReference type="PANTHER" id="PTHR11361:SF34">
    <property type="entry name" value="DNA MISMATCH REPAIR PROTEIN MSH1, MITOCHONDRIAL"/>
    <property type="match status" value="1"/>
</dbReference>
<dbReference type="Gene3D" id="3.40.1170.10">
    <property type="entry name" value="DNA repair protein MutS, domain I"/>
    <property type="match status" value="1"/>
</dbReference>
<dbReference type="SUPFAM" id="SSF48334">
    <property type="entry name" value="DNA repair protein MutS, domain III"/>
    <property type="match status" value="1"/>
</dbReference>
<dbReference type="PANTHER" id="PTHR11361">
    <property type="entry name" value="DNA MISMATCH REPAIR PROTEIN MUTS FAMILY MEMBER"/>
    <property type="match status" value="1"/>
</dbReference>
<evidence type="ECO:0000256" key="11">
    <source>
        <dbReference type="SAM" id="MobiDB-lite"/>
    </source>
</evidence>
<dbReference type="CDD" id="cd03284">
    <property type="entry name" value="ABC_MutS1"/>
    <property type="match status" value="1"/>
</dbReference>
<dbReference type="InterPro" id="IPR016151">
    <property type="entry name" value="DNA_mismatch_repair_MutS_N"/>
</dbReference>
<dbReference type="Pfam" id="PF05188">
    <property type="entry name" value="MutS_II"/>
    <property type="match status" value="1"/>
</dbReference>
<dbReference type="InterPro" id="IPR036678">
    <property type="entry name" value="MutS_con_dom_sf"/>
</dbReference>
<evidence type="ECO:0000313" key="13">
    <source>
        <dbReference type="EMBL" id="MCK0537556.1"/>
    </source>
</evidence>
<accession>A0ABT0E6U4</accession>
<dbReference type="HAMAP" id="MF_00096">
    <property type="entry name" value="MutS"/>
    <property type="match status" value="1"/>
</dbReference>
<evidence type="ECO:0000313" key="14">
    <source>
        <dbReference type="Proteomes" id="UP001165524"/>
    </source>
</evidence>
<gene>
    <name evidence="9 13" type="primary">mutS</name>
    <name evidence="13" type="ORF">MU846_07515</name>
</gene>
<dbReference type="SUPFAM" id="SSF55271">
    <property type="entry name" value="DNA repair protein MutS, domain I"/>
    <property type="match status" value="1"/>
</dbReference>
<dbReference type="SMART" id="SM00534">
    <property type="entry name" value="MUTSac"/>
    <property type="match status" value="1"/>
</dbReference>
<keyword evidence="3 9" id="KW-0547">Nucleotide-binding</keyword>
<dbReference type="PROSITE" id="PS00486">
    <property type="entry name" value="DNA_MISMATCH_REPAIR_2"/>
    <property type="match status" value="1"/>
</dbReference>
<proteinExistence type="inferred from homology"/>
<evidence type="ECO:0000256" key="3">
    <source>
        <dbReference type="ARBA" id="ARBA00022741"/>
    </source>
</evidence>
<dbReference type="Pfam" id="PF05192">
    <property type="entry name" value="MutS_III"/>
    <property type="match status" value="1"/>
</dbReference>
<keyword evidence="14" id="KW-1185">Reference proteome</keyword>
<dbReference type="SUPFAM" id="SSF52540">
    <property type="entry name" value="P-loop containing nucleoside triphosphate hydrolases"/>
    <property type="match status" value="1"/>
</dbReference>